<name>A0AAJ7SRG6_PETMA</name>
<evidence type="ECO:0000256" key="2">
    <source>
        <dbReference type="SAM" id="MobiDB-lite"/>
    </source>
</evidence>
<feature type="region of interest" description="Disordered" evidence="2">
    <location>
        <begin position="923"/>
        <end position="957"/>
    </location>
</feature>
<feature type="compositionally biased region" description="Polar residues" evidence="2">
    <location>
        <begin position="632"/>
        <end position="655"/>
    </location>
</feature>
<dbReference type="RefSeq" id="XP_032803162.1">
    <property type="nucleotide sequence ID" value="XM_032947271.1"/>
</dbReference>
<feature type="region of interest" description="Disordered" evidence="2">
    <location>
        <begin position="602"/>
        <end position="748"/>
    </location>
</feature>
<dbReference type="GO" id="GO:0010494">
    <property type="term" value="C:cytoplasmic stress granule"/>
    <property type="evidence" value="ECO:0007669"/>
    <property type="project" value="TreeGrafter"/>
</dbReference>
<dbReference type="AlphaFoldDB" id="A0AAJ7SRG6"/>
<feature type="region of interest" description="Disordered" evidence="2">
    <location>
        <begin position="1051"/>
        <end position="1077"/>
    </location>
</feature>
<dbReference type="KEGG" id="pmrn:116939179"/>
<dbReference type="InterPro" id="IPR025852">
    <property type="entry name" value="SM_dom_ATX"/>
</dbReference>
<feature type="compositionally biased region" description="Basic and acidic residues" evidence="2">
    <location>
        <begin position="233"/>
        <end position="247"/>
    </location>
</feature>
<feature type="compositionally biased region" description="Pro residues" evidence="2">
    <location>
        <begin position="733"/>
        <end position="743"/>
    </location>
</feature>
<dbReference type="GO" id="GO:0003729">
    <property type="term" value="F:mRNA binding"/>
    <property type="evidence" value="ECO:0007669"/>
    <property type="project" value="TreeGrafter"/>
</dbReference>
<feature type="region of interest" description="Disordered" evidence="2">
    <location>
        <begin position="876"/>
        <end position="910"/>
    </location>
</feature>
<dbReference type="InterPro" id="IPR045117">
    <property type="entry name" value="ATXN2-like"/>
</dbReference>
<dbReference type="SMART" id="SM01272">
    <property type="entry name" value="LsmAD"/>
    <property type="match status" value="1"/>
</dbReference>
<feature type="compositionally biased region" description="Polar residues" evidence="2">
    <location>
        <begin position="497"/>
        <end position="518"/>
    </location>
</feature>
<protein>
    <submittedName>
        <fullName evidence="5">Ataxin-2-like isoform X1</fullName>
    </submittedName>
</protein>
<evidence type="ECO:0000256" key="1">
    <source>
        <dbReference type="ARBA" id="ARBA00007503"/>
    </source>
</evidence>
<dbReference type="GO" id="GO:0034063">
    <property type="term" value="P:stress granule assembly"/>
    <property type="evidence" value="ECO:0007669"/>
    <property type="project" value="TreeGrafter"/>
</dbReference>
<reference evidence="5" key="1">
    <citation type="submission" date="2025-08" db="UniProtKB">
        <authorList>
            <consortium name="RefSeq"/>
        </authorList>
    </citation>
    <scope>IDENTIFICATION</scope>
    <source>
        <tissue evidence="5">Sperm</tissue>
    </source>
</reference>
<dbReference type="Pfam" id="PF06741">
    <property type="entry name" value="LsmAD"/>
    <property type="match status" value="1"/>
</dbReference>
<keyword evidence="4" id="KW-1185">Reference proteome</keyword>
<feature type="compositionally biased region" description="Basic and acidic residues" evidence="2">
    <location>
        <begin position="689"/>
        <end position="709"/>
    </location>
</feature>
<proteinExistence type="inferred from homology"/>
<feature type="region of interest" description="Disordered" evidence="2">
    <location>
        <begin position="1"/>
        <end position="30"/>
    </location>
</feature>
<feature type="domain" description="LsmAD" evidence="3">
    <location>
        <begin position="184"/>
        <end position="253"/>
    </location>
</feature>
<dbReference type="InterPro" id="IPR009604">
    <property type="entry name" value="LsmAD_domain"/>
</dbReference>
<gene>
    <name evidence="5" type="primary">LOC116939179</name>
</gene>
<dbReference type="PANTHER" id="PTHR12854">
    <property type="entry name" value="ATAXIN 2-RELATED"/>
    <property type="match status" value="1"/>
</dbReference>
<evidence type="ECO:0000313" key="4">
    <source>
        <dbReference type="Proteomes" id="UP001318040"/>
    </source>
</evidence>
<dbReference type="Proteomes" id="UP001318040">
    <property type="component" value="Chromosome 5"/>
</dbReference>
<dbReference type="PANTHER" id="PTHR12854:SF7">
    <property type="entry name" value="ATAXIN-2 HOMOLOG"/>
    <property type="match status" value="1"/>
</dbReference>
<organism evidence="4 5">
    <name type="scientific">Petromyzon marinus</name>
    <name type="common">Sea lamprey</name>
    <dbReference type="NCBI Taxonomy" id="7757"/>
    <lineage>
        <taxon>Eukaryota</taxon>
        <taxon>Metazoa</taxon>
        <taxon>Chordata</taxon>
        <taxon>Craniata</taxon>
        <taxon>Vertebrata</taxon>
        <taxon>Cyclostomata</taxon>
        <taxon>Hyperoartia</taxon>
        <taxon>Petromyzontiformes</taxon>
        <taxon>Petromyzontidae</taxon>
        <taxon>Petromyzon</taxon>
    </lineage>
</organism>
<accession>A0AAJ7SRG6</accession>
<feature type="compositionally biased region" description="Basic and acidic residues" evidence="2">
    <location>
        <begin position="611"/>
        <end position="624"/>
    </location>
</feature>
<feature type="compositionally biased region" description="Low complexity" evidence="2">
    <location>
        <begin position="17"/>
        <end position="26"/>
    </location>
</feature>
<evidence type="ECO:0000259" key="3">
    <source>
        <dbReference type="SMART" id="SM01272"/>
    </source>
</evidence>
<dbReference type="Pfam" id="PF14438">
    <property type="entry name" value="SM-ATX"/>
    <property type="match status" value="1"/>
</dbReference>
<feature type="region of interest" description="Disordered" evidence="2">
    <location>
        <begin position="202"/>
        <end position="325"/>
    </location>
</feature>
<feature type="region of interest" description="Disordered" evidence="2">
    <location>
        <begin position="497"/>
        <end position="521"/>
    </location>
</feature>
<evidence type="ECO:0000313" key="5">
    <source>
        <dbReference type="RefSeq" id="XP_032803162.1"/>
    </source>
</evidence>
<comment type="similarity">
    <text evidence="1">Belongs to the ataxin-2 family.</text>
</comment>
<sequence length="1161" mass="121683">MSSIKFSATRKPGGRPPVGRGRPAVRNSTPSHVLEGAYMNPRMVHVLTSVVGARCELLVKSGKVFEGIFRTYGPKYEVVLDAAHQQSADSTQSGPKSEEIVNTMIFSPSDVVLVQYKDVDLNYATRDGFTDSVIVRRVNGEHRERELEPWQGGDGAGDDMSSLDTDMSNGWDPNEMFRYNEENYGVKSTYDSSLANYTTRLDKDSSEEFQKREARAEQLAREIESSPQYRTHAALENDDGRTEEDRFSSVQRRQQQQQPDRDGPTLYTRGRYVPPGQRSGPLGRGGGRQNSPKFGRQGAGPQPSRGGYRYPEPSPSPGLDHRALNGAGRGAIRSQVTQSPKPGQELSTPPGLMVGAPAGVQAFGAAGAGHAQPQPLPVTAIQPAPGMPQPVAWVSVPPPGVPQPSSAQAGALAAQQGVAAVAAAAHAPPSASKVPDVHLVASPATAPANTIVAAAQAPAAMAAAAATVVTTAAFQQPTASVPVTGLSIPRGAVLSAAPTTSSGMTSGAESACQPQPSSAEGGFVSAISGKETSIHVEQGPQNMIADQQQARAPGAAQPILQRAPSAVPVRGKTYKVPYQSVLEAKKNPIEELKRFSAEFKLNLNQAEPGPQEERSTRDKSKGDGAEVAAECSTGTQTTDTPASTQAANSGSQTAGSAVPQAVASLGTGGEVTATKPGSEGPNVISESTPKADVESSKDKGESDATDSKKSNLNPNAKEFVLNPSAKPFIPMVKPVPTPTPPRPQQASPSVIMPAPQGPLYTPQPLAAYPPVIPINQVPAAYQVPVPLNQHKPYRPTKGTMPQIRSDHAHPQSNQAILHSVSMATVSAPPLGASYSHAFIPYSPQHYPSQPNLLHYQPLHQAGAVYPPLMQGGSRVLAAPQMGPGQAGLVGAPSSSSPQYPPNAESAPPPQTIYVSPAPVHQHYPPPHPGSLHALTAHAQQGAPTHAAPNQHPGGQQMPSAMQLFLVKPQGGQHPHMGAPQQHQAAGLYPGGLVSQGPGPHGQPGGYPHPHAHPQHIYTIHPPHHGYSSPAGLPPNAQSHAAHPAPVMLMAAHPSSSGHGGPPGPPHPHQGPMSLSGVPSMAVSSGAPYAYMTLQPQGQGLFRRFYFSEVPHLKIPMLCSATSAATDALSAPKQLIGPRQPTPLPTKQLFGSERYRLSCDRH</sequence>
<feature type="compositionally biased region" description="Basic and acidic residues" evidence="2">
    <location>
        <begin position="202"/>
        <end position="224"/>
    </location>
</feature>